<dbReference type="Proteomes" id="UP000028980">
    <property type="component" value="Unassembled WGS sequence"/>
</dbReference>
<name>A0A081DEZ0_NONUL</name>
<reference evidence="1 2" key="1">
    <citation type="journal article" date="2014" name="Genome Announc.">
        <title>Draft Genome Sequences of Marine Flavobacterium Nonlabens Strains NR17, NR24, NR27, NR32, NR33, and Ara13.</title>
        <authorList>
            <person name="Nakanishi M."/>
            <person name="Meirelles P."/>
            <person name="Suzuki R."/>
            <person name="Takatani N."/>
            <person name="Mino S."/>
            <person name="Suda W."/>
            <person name="Oshima K."/>
            <person name="Hattori M."/>
            <person name="Ohkuma M."/>
            <person name="Hosokawa M."/>
            <person name="Miyashita K."/>
            <person name="Thompson F.L."/>
            <person name="Niwa A."/>
            <person name="Sawabe T."/>
            <person name="Sawabe T."/>
        </authorList>
    </citation>
    <scope>NUCLEOTIDE SEQUENCE [LARGE SCALE GENOMIC DNA]</scope>
    <source>
        <strain evidence="2">JCM19296</strain>
    </source>
</reference>
<dbReference type="AlphaFoldDB" id="A0A081DEZ0"/>
<keyword evidence="1" id="KW-0449">Lipoprotein</keyword>
<dbReference type="EMBL" id="BBLG01000009">
    <property type="protein sequence ID" value="GAK77486.1"/>
    <property type="molecule type" value="Genomic_DNA"/>
</dbReference>
<evidence type="ECO:0000313" key="1">
    <source>
        <dbReference type="EMBL" id="GAK77486.1"/>
    </source>
</evidence>
<protein>
    <submittedName>
        <fullName evidence="1">Lipoprotein</fullName>
    </submittedName>
</protein>
<gene>
    <name evidence="1" type="ORF">JCM19296_3094</name>
</gene>
<accession>A0A081DEZ0</accession>
<comment type="caution">
    <text evidence="1">The sequence shown here is derived from an EMBL/GenBank/DDBJ whole genome shotgun (WGS) entry which is preliminary data.</text>
</comment>
<organism evidence="1 2">
    <name type="scientific">Nonlabens ulvanivorans</name>
    <name type="common">Persicivirga ulvanivorans</name>
    <dbReference type="NCBI Taxonomy" id="906888"/>
    <lineage>
        <taxon>Bacteria</taxon>
        <taxon>Pseudomonadati</taxon>
        <taxon>Bacteroidota</taxon>
        <taxon>Flavobacteriia</taxon>
        <taxon>Flavobacteriales</taxon>
        <taxon>Flavobacteriaceae</taxon>
        <taxon>Nonlabens</taxon>
    </lineage>
</organism>
<evidence type="ECO:0000313" key="2">
    <source>
        <dbReference type="Proteomes" id="UP000028980"/>
    </source>
</evidence>
<sequence>MLASGWAKSQNPDVMINIFTKTQQRVDVYNNWGWNAGFGWAGGVD</sequence>
<proteinExistence type="predicted"/>